<evidence type="ECO:0000259" key="1">
    <source>
        <dbReference type="Pfam" id="PF06985"/>
    </source>
</evidence>
<dbReference type="PANTHER" id="PTHR33112">
    <property type="entry name" value="DOMAIN PROTEIN, PUTATIVE-RELATED"/>
    <property type="match status" value="1"/>
</dbReference>
<dbReference type="EMBL" id="JAADJZ010000002">
    <property type="protein sequence ID" value="KAF2877172.1"/>
    <property type="molecule type" value="Genomic_DNA"/>
</dbReference>
<dbReference type="AlphaFoldDB" id="A0A7C8II58"/>
<comment type="caution">
    <text evidence="2">The sequence shown here is derived from an EMBL/GenBank/DDBJ whole genome shotgun (WGS) entry which is preliminary data.</text>
</comment>
<name>A0A7C8II58_9PLEO</name>
<dbReference type="Pfam" id="PF06985">
    <property type="entry name" value="HET"/>
    <property type="match status" value="1"/>
</dbReference>
<keyword evidence="3" id="KW-1185">Reference proteome</keyword>
<dbReference type="PANTHER" id="PTHR33112:SF16">
    <property type="entry name" value="HETEROKARYON INCOMPATIBILITY DOMAIN-CONTAINING PROTEIN"/>
    <property type="match status" value="1"/>
</dbReference>
<protein>
    <submittedName>
        <fullName evidence="2">Heterokaryon incompatibility protein-domain-containing protein</fullName>
    </submittedName>
</protein>
<reference evidence="2 3" key="1">
    <citation type="submission" date="2020-01" db="EMBL/GenBank/DDBJ databases">
        <authorList>
            <consortium name="DOE Joint Genome Institute"/>
            <person name="Haridas S."/>
            <person name="Albert R."/>
            <person name="Binder M."/>
            <person name="Bloem J."/>
            <person name="Labutti K."/>
            <person name="Salamov A."/>
            <person name="Andreopoulos B."/>
            <person name="Baker S.E."/>
            <person name="Barry K."/>
            <person name="Bills G."/>
            <person name="Bluhm B.H."/>
            <person name="Cannon C."/>
            <person name="Castanera R."/>
            <person name="Culley D.E."/>
            <person name="Daum C."/>
            <person name="Ezra D."/>
            <person name="Gonzalez J.B."/>
            <person name="Henrissat B."/>
            <person name="Kuo A."/>
            <person name="Liang C."/>
            <person name="Lipzen A."/>
            <person name="Lutzoni F."/>
            <person name="Magnuson J."/>
            <person name="Mondo S."/>
            <person name="Nolan M."/>
            <person name="Ohm R."/>
            <person name="Pangilinan J."/>
            <person name="Park H.-J.H."/>
            <person name="Ramirez L."/>
            <person name="Alfaro M."/>
            <person name="Sun H."/>
            <person name="Tritt A."/>
            <person name="Yoshinaga Y."/>
            <person name="Zwiers L.-H.L."/>
            <person name="Turgeon B.G."/>
            <person name="Goodwin S.B."/>
            <person name="Spatafora J.W."/>
            <person name="Crous P.W."/>
            <person name="Grigoriev I.V."/>
        </authorList>
    </citation>
    <scope>NUCLEOTIDE SEQUENCE [LARGE SCALE GENOMIC DNA]</scope>
    <source>
        <strain evidence="2 3">CBS 611.86</strain>
    </source>
</reference>
<organism evidence="2 3">
    <name type="scientific">Massariosphaeria phaeospora</name>
    <dbReference type="NCBI Taxonomy" id="100035"/>
    <lineage>
        <taxon>Eukaryota</taxon>
        <taxon>Fungi</taxon>
        <taxon>Dikarya</taxon>
        <taxon>Ascomycota</taxon>
        <taxon>Pezizomycotina</taxon>
        <taxon>Dothideomycetes</taxon>
        <taxon>Pleosporomycetidae</taxon>
        <taxon>Pleosporales</taxon>
        <taxon>Pleosporales incertae sedis</taxon>
        <taxon>Massariosphaeria</taxon>
    </lineage>
</organism>
<feature type="non-terminal residue" evidence="2">
    <location>
        <position position="1"/>
    </location>
</feature>
<accession>A0A7C8II58</accession>
<dbReference type="Proteomes" id="UP000481861">
    <property type="component" value="Unassembled WGS sequence"/>
</dbReference>
<sequence length="586" mass="67556">IQRISSWLHTCNKEHGYHCRSKPRVNQSLKDVPAWLIDVATRKIKKATPEDEYVALSYVWEPPSLHGSPNMLTIESLKSYQMPGSLKEEGIPPTVTDAISLTEKLGLQYLWVDRFCIVQDDYNTKDHQIQNMASVYANAYLTIVAGVGNASGPLEGVPDAGARQVQRRPNSRVKLLNESVWGTRAWTLQELLFSRRAVFFLEQHISWECHCDVWEESEPLYPLSDPLPCVNRFMGTSTGLQQSAWPDMEEYSRIVTNYSVRNLTYEEDTLPAFLGVTTVLSESFVEGFVYGLPAQFLDIALLWRPKSRHRRKISKGNILPSWSWMGWSFRVTEVDLSLWKAAASYVQSSKHHRRGDERRRFRNENSTTTIRPTVTWFIGPSEKRRKIENAGLQYQSLQDDPDAVLPEGWHRYPTGFQHDCDNHTLFNYPVPIRDRQNTPVLNYIPHGQHLYFITTHGFFSISFYCWNNPKRPRDEDIATGNIWDDKGRWAGHFRSHDAELSLHSTPDRGGEKLEFIAISARSERGESHVFHMRFFRLPMKVDGVVEYTNVLWIEWIDGVAYRRGVGHILTSAWEAQATEKIEVVLG</sequence>
<gene>
    <name evidence="2" type="ORF">BDV95DRAFT_481424</name>
</gene>
<proteinExistence type="predicted"/>
<evidence type="ECO:0000313" key="3">
    <source>
        <dbReference type="Proteomes" id="UP000481861"/>
    </source>
</evidence>
<dbReference type="InterPro" id="IPR010730">
    <property type="entry name" value="HET"/>
</dbReference>
<dbReference type="OrthoDB" id="5428863at2759"/>
<feature type="domain" description="Heterokaryon incompatibility" evidence="1">
    <location>
        <begin position="53"/>
        <end position="190"/>
    </location>
</feature>
<evidence type="ECO:0000313" key="2">
    <source>
        <dbReference type="EMBL" id="KAF2877172.1"/>
    </source>
</evidence>